<name>A0AAV4AYP1_9GAST</name>
<dbReference type="AlphaFoldDB" id="A0AAV4AYP1"/>
<dbReference type="EMBL" id="BLXT01004423">
    <property type="protein sequence ID" value="GFO12443.1"/>
    <property type="molecule type" value="Genomic_DNA"/>
</dbReference>
<keyword evidence="2" id="KW-1185">Reference proteome</keyword>
<dbReference type="Proteomes" id="UP000735302">
    <property type="component" value="Unassembled WGS sequence"/>
</dbReference>
<reference evidence="1 2" key="1">
    <citation type="journal article" date="2021" name="Elife">
        <title>Chloroplast acquisition without the gene transfer in kleptoplastic sea slugs, Plakobranchus ocellatus.</title>
        <authorList>
            <person name="Maeda T."/>
            <person name="Takahashi S."/>
            <person name="Yoshida T."/>
            <person name="Shimamura S."/>
            <person name="Takaki Y."/>
            <person name="Nagai Y."/>
            <person name="Toyoda A."/>
            <person name="Suzuki Y."/>
            <person name="Arimoto A."/>
            <person name="Ishii H."/>
            <person name="Satoh N."/>
            <person name="Nishiyama T."/>
            <person name="Hasebe M."/>
            <person name="Maruyama T."/>
            <person name="Minagawa J."/>
            <person name="Obokata J."/>
            <person name="Shigenobu S."/>
        </authorList>
    </citation>
    <scope>NUCLEOTIDE SEQUENCE [LARGE SCALE GENOMIC DNA]</scope>
</reference>
<accession>A0AAV4AYP1</accession>
<organism evidence="1 2">
    <name type="scientific">Plakobranchus ocellatus</name>
    <dbReference type="NCBI Taxonomy" id="259542"/>
    <lineage>
        <taxon>Eukaryota</taxon>
        <taxon>Metazoa</taxon>
        <taxon>Spiralia</taxon>
        <taxon>Lophotrochozoa</taxon>
        <taxon>Mollusca</taxon>
        <taxon>Gastropoda</taxon>
        <taxon>Heterobranchia</taxon>
        <taxon>Euthyneura</taxon>
        <taxon>Panpulmonata</taxon>
        <taxon>Sacoglossa</taxon>
        <taxon>Placobranchoidea</taxon>
        <taxon>Plakobranchidae</taxon>
        <taxon>Plakobranchus</taxon>
    </lineage>
</organism>
<gene>
    <name evidence="1" type="ORF">PoB_003894800</name>
</gene>
<proteinExistence type="predicted"/>
<protein>
    <submittedName>
        <fullName evidence="1">Uncharacterized protein</fullName>
    </submittedName>
</protein>
<sequence>MTNNQFHGKTNGNTCFPVYDQLREAGTVLLNYTKNSTTVIHFRSMPLTLITDIGPNYLSHEAGLVLGFLYIDSPQQSDLMLSGPSSGQGAGSRARTCDRRVPADLKADSLATVPPKPRQKAVALVGHWAI</sequence>
<evidence type="ECO:0000313" key="1">
    <source>
        <dbReference type="EMBL" id="GFO12443.1"/>
    </source>
</evidence>
<comment type="caution">
    <text evidence="1">The sequence shown here is derived from an EMBL/GenBank/DDBJ whole genome shotgun (WGS) entry which is preliminary data.</text>
</comment>
<evidence type="ECO:0000313" key="2">
    <source>
        <dbReference type="Proteomes" id="UP000735302"/>
    </source>
</evidence>